<keyword evidence="2" id="KW-0596">Phosphopantetheine</keyword>
<dbReference type="Pfam" id="PF00501">
    <property type="entry name" value="AMP-binding"/>
    <property type="match status" value="2"/>
</dbReference>
<keyword evidence="6" id="KW-1185">Reference proteome</keyword>
<dbReference type="InterPro" id="IPR045851">
    <property type="entry name" value="AMP-bd_C_sf"/>
</dbReference>
<dbReference type="CDD" id="cd05930">
    <property type="entry name" value="A_NRPS"/>
    <property type="match status" value="2"/>
</dbReference>
<dbReference type="InterPro" id="IPR009081">
    <property type="entry name" value="PP-bd_ACP"/>
</dbReference>
<dbReference type="InterPro" id="IPR042099">
    <property type="entry name" value="ANL_N_sf"/>
</dbReference>
<gene>
    <name evidence="5" type="ORF">SAMN05421846_113102</name>
</gene>
<dbReference type="SUPFAM" id="SSF47336">
    <property type="entry name" value="ACP-like"/>
    <property type="match status" value="1"/>
</dbReference>
<keyword evidence="3" id="KW-0597">Phosphoprotein</keyword>
<dbReference type="InterPro" id="IPR010071">
    <property type="entry name" value="AA_adenyl_dom"/>
</dbReference>
<dbReference type="Gene3D" id="3.30.300.30">
    <property type="match status" value="3"/>
</dbReference>
<dbReference type="STRING" id="311334.SAMN05421846_113102"/>
<dbReference type="InterPro" id="IPR020845">
    <property type="entry name" value="AMP-binding_CS"/>
</dbReference>
<dbReference type="InterPro" id="IPR000873">
    <property type="entry name" value="AMP-dep_synth/lig_dom"/>
</dbReference>
<comment type="cofactor">
    <cofactor evidence="1">
        <name>pantetheine 4'-phosphate</name>
        <dbReference type="ChEBI" id="CHEBI:47942"/>
    </cofactor>
</comment>
<dbReference type="NCBIfam" id="NF003417">
    <property type="entry name" value="PRK04813.1"/>
    <property type="match status" value="3"/>
</dbReference>
<dbReference type="SUPFAM" id="SSF56801">
    <property type="entry name" value="Acetyl-CoA synthetase-like"/>
    <property type="match status" value="3"/>
</dbReference>
<dbReference type="InterPro" id="IPR001031">
    <property type="entry name" value="Thioesterase"/>
</dbReference>
<dbReference type="InterPro" id="IPR006162">
    <property type="entry name" value="Ppantetheine_attach_site"/>
</dbReference>
<dbReference type="GO" id="GO:0043041">
    <property type="term" value="P:amino acid activation for nonribosomal peptide biosynthetic process"/>
    <property type="evidence" value="ECO:0007669"/>
    <property type="project" value="TreeGrafter"/>
</dbReference>
<dbReference type="GO" id="GO:0031177">
    <property type="term" value="F:phosphopantetheine binding"/>
    <property type="evidence" value="ECO:0007669"/>
    <property type="project" value="TreeGrafter"/>
</dbReference>
<dbReference type="InterPro" id="IPR036736">
    <property type="entry name" value="ACP-like_sf"/>
</dbReference>
<dbReference type="PROSITE" id="PS00012">
    <property type="entry name" value="PHOSPHOPANTETHEINE"/>
    <property type="match status" value="1"/>
</dbReference>
<dbReference type="Pfam" id="PF00668">
    <property type="entry name" value="Condensation"/>
    <property type="match status" value="1"/>
</dbReference>
<dbReference type="PROSITE" id="PS50075">
    <property type="entry name" value="CARRIER"/>
    <property type="match status" value="1"/>
</dbReference>
<dbReference type="InterPro" id="IPR029058">
    <property type="entry name" value="AB_hydrolase_fold"/>
</dbReference>
<dbReference type="Pfam" id="PF00975">
    <property type="entry name" value="Thioesterase"/>
    <property type="match status" value="1"/>
</dbReference>
<protein>
    <submittedName>
        <fullName evidence="5">Amino acid adenylation domain-containing protein</fullName>
    </submittedName>
</protein>
<dbReference type="PANTHER" id="PTHR45527">
    <property type="entry name" value="NONRIBOSOMAL PEPTIDE SYNTHETASE"/>
    <property type="match status" value="1"/>
</dbReference>
<dbReference type="Gene3D" id="3.40.50.12780">
    <property type="entry name" value="N-terminal domain of ligase-like"/>
    <property type="match status" value="2"/>
</dbReference>
<dbReference type="InterPro" id="IPR023213">
    <property type="entry name" value="CAT-like_dom_sf"/>
</dbReference>
<dbReference type="SUPFAM" id="SSF53474">
    <property type="entry name" value="alpha/beta-Hydrolases"/>
    <property type="match status" value="1"/>
</dbReference>
<dbReference type="Gene3D" id="3.30.559.10">
    <property type="entry name" value="Chloramphenicol acetyltransferase-like domain"/>
    <property type="match status" value="1"/>
</dbReference>
<name>A0A1G8NEI7_9FLAO</name>
<dbReference type="PANTHER" id="PTHR45527:SF1">
    <property type="entry name" value="FATTY ACID SYNTHASE"/>
    <property type="match status" value="1"/>
</dbReference>
<dbReference type="Gene3D" id="3.30.559.30">
    <property type="entry name" value="Nonribosomal peptide synthetase, condensation domain"/>
    <property type="match status" value="1"/>
</dbReference>
<accession>A0A1G8NEI7</accession>
<dbReference type="GO" id="GO:0003824">
    <property type="term" value="F:catalytic activity"/>
    <property type="evidence" value="ECO:0007669"/>
    <property type="project" value="InterPro"/>
</dbReference>
<evidence type="ECO:0000256" key="3">
    <source>
        <dbReference type="ARBA" id="ARBA00022553"/>
    </source>
</evidence>
<dbReference type="Pfam" id="PF00550">
    <property type="entry name" value="PP-binding"/>
    <property type="match status" value="1"/>
</dbReference>
<dbReference type="OrthoDB" id="9778690at2"/>
<dbReference type="PROSITE" id="PS00455">
    <property type="entry name" value="AMP_BINDING"/>
    <property type="match status" value="2"/>
</dbReference>
<proteinExistence type="predicted"/>
<dbReference type="CDD" id="cd19531">
    <property type="entry name" value="LCL_NRPS-like"/>
    <property type="match status" value="1"/>
</dbReference>
<dbReference type="InterPro" id="IPR001242">
    <property type="entry name" value="Condensation_dom"/>
</dbReference>
<reference evidence="6" key="1">
    <citation type="submission" date="2016-10" db="EMBL/GenBank/DDBJ databases">
        <authorList>
            <person name="Varghese N."/>
            <person name="Submissions S."/>
        </authorList>
    </citation>
    <scope>NUCLEOTIDE SEQUENCE [LARGE SCALE GENOMIC DNA]</scope>
    <source>
        <strain evidence="6">DSM 17071</strain>
    </source>
</reference>
<evidence type="ECO:0000313" key="6">
    <source>
        <dbReference type="Proteomes" id="UP000198869"/>
    </source>
</evidence>
<evidence type="ECO:0000256" key="1">
    <source>
        <dbReference type="ARBA" id="ARBA00001957"/>
    </source>
</evidence>
<dbReference type="GO" id="GO:0005829">
    <property type="term" value="C:cytosol"/>
    <property type="evidence" value="ECO:0007669"/>
    <property type="project" value="TreeGrafter"/>
</dbReference>
<dbReference type="Proteomes" id="UP000198869">
    <property type="component" value="Unassembled WGS sequence"/>
</dbReference>
<dbReference type="EMBL" id="FNDW01000013">
    <property type="protein sequence ID" value="SDI78477.1"/>
    <property type="molecule type" value="Genomic_DNA"/>
</dbReference>
<dbReference type="SUPFAM" id="SSF52777">
    <property type="entry name" value="CoA-dependent acyltransferases"/>
    <property type="match status" value="2"/>
</dbReference>
<dbReference type="Gene3D" id="3.40.50.1820">
    <property type="entry name" value="alpha/beta hydrolase"/>
    <property type="match status" value="1"/>
</dbReference>
<feature type="domain" description="Carrier" evidence="4">
    <location>
        <begin position="1552"/>
        <end position="1627"/>
    </location>
</feature>
<dbReference type="NCBIfam" id="TIGR01733">
    <property type="entry name" value="AA-adenyl-dom"/>
    <property type="match status" value="2"/>
</dbReference>
<dbReference type="GO" id="GO:0044550">
    <property type="term" value="P:secondary metabolite biosynthetic process"/>
    <property type="evidence" value="ECO:0007669"/>
    <property type="project" value="TreeGrafter"/>
</dbReference>
<evidence type="ECO:0000256" key="2">
    <source>
        <dbReference type="ARBA" id="ARBA00022450"/>
    </source>
</evidence>
<sequence>MYELINKLKQNNIKVSVVGENLELDFPENFNADSIINEIIENKEALIFYIGKANQIRKQIPKIEEQEYYPLSHAQRRLWIIDQLADDKRMYNVPMIHSFKTLDVEAFERALLGILTRHEILRTTIDVVEGKPQQFICKIEDFPFELIRITAESDDIDEIISQELAHQFDLTRSSVRASLIQHLDGSFDFIFLIHHIVTDAWSMNVLQKDFLALYEYYSEQKPLQLSDLRIQYKDYTLWQHEQLKLGHFSHSREYWLNKFSGEIPSVKLPTDFRREDSGEGLGEELYVSLPPSTVKNLEVVAHECGASFFMVMVAAANVLLHRYTGQEDLVIGTPVSGRNHPELESQVGFYSNTIVLRSSVSGNESFREILSRVSSVMLESYEHQFYPYDLLVDELKLGKDMNKNPLFDIMISLNENQSTENGEASYFEGVRIINSGLAKFDLSFAFKRMNDNGLYIHIDYNTDLFKREKILRMINHLRNLIVEISNDSDKSVSEIEYLSQEEKYQILNVFNNTKEDYNLSTSIKDLIEEQVTKSPDEICLFSHEYNLTFRELNSISNQLARYLSEKHGIKKGDHIGMNMDIGVDRIIALIAVVKLGAVYVPIDPSYPEERKQYIINDTRLTVLITEDINDKSDKYSMIMMNDIRGLLNDYSNENLNVDISADDIFTILYTSGSTGNPKGVLIKNVGLINRMQWLWSKYVFGKDDVIYQKTPFIFDVSIGELFMPLCFGAKLLVATSDTAQEIIANVLQFKVTYIHFSPTMLNIFLEFNTEDVEKLHSIRYVFSSGEELLKETVKRFYTKLDIPLINLYGPTEASIEASGYETKKGDEIIPIGKPIANVNLYVLDSNYKLLPIGIPGEIGIAGIGLAKGYLNQEKMTAERFIYNSYKNGEDEKIYKTGDIGVWNEKGEIEFLGRKDNQIRIGGSRIEPGEVESKILEHHDVQEVAVVVNQDNFKNYHLIAYYVKRQEADSIEESAATEKAEIVNNNDRAHKTHRLTAVSTDMKIHEWFEKTAEENQDKIALVSENKKMTYGELNNKANQLASLLKSDYSITGQDFVGIVMERSEKMIVSILAILKAGAAYVPIDKDYPDSRIQTILQDAAVKVIISDSRNNAGNIFDEKNTIVFDEIEKELTAKSGIENIKSNDANNLCYICYTSGSTGKPKGVMIGHDSVSDYVNTFKNYFKLTEEEVVIQQSSISFDTSVEEIFPILCCGGKLIIVPEGGRDINAIIKAVNNHKVTVISTTPLVINEINMRCNDLTHIPKLMISGGEELRPAYIDKLIGLTDVYNTYGPTETTVCATFGKVDDVSKCNVIGHPVDNHEIYLLDDNMQKVEHGEIGEIFIAGTGLAKGYLNRPKETDKKFLNNPIDGGLFYKTGDMARYNDNGLLEFCGRKDHQVKIRGHRVEPAEVDHVLENFSGVINCITIPKADAEGNKHLIAYYTAIGELDSDQMRKFLNDRLPHYMVPDYFMQVEGFEQTINGKIKTNSLPVPYALTLDKKLEVELRDFLRKKLPLYMIPTHFMNLDKLPVTATGKVDRKMLEKKNPLFSEKQVVVPPKNLVETKILEIWEECLKYPVKSTHVNFFEVGGNSIKATQILAMLFKEFNCDITLKDIFNNPTVVDLAEVLTNKTSDKSLIVKLNTIKSDLPNMYVIPPVIGSSTIFKSLGTAFNQIYNVYGIQYKGFDYDVDFDQSIEEMAETCAAEILKTKNDKKVFLLGYSMGVPIAFEAAKKLEDMGYEVSLILVDRGAQDETSDHNLSKEQISEILKNELYDWTKDILDKDIKRIENMVFNNLNVLDKYRISGKVNADVITVEASENGNGTDVMTWKNFTSGNFSHSFIFANHYSIFNEENCTEFVKLINGKA</sequence>
<organism evidence="5 6">
    <name type="scientific">Chryseobacterium taeanense</name>
    <dbReference type="NCBI Taxonomy" id="311334"/>
    <lineage>
        <taxon>Bacteria</taxon>
        <taxon>Pseudomonadati</taxon>
        <taxon>Bacteroidota</taxon>
        <taxon>Flavobacteriia</taxon>
        <taxon>Flavobacteriales</taxon>
        <taxon>Weeksellaceae</taxon>
        <taxon>Chryseobacterium group</taxon>
        <taxon>Chryseobacterium</taxon>
    </lineage>
</organism>
<dbReference type="Gene3D" id="1.10.1200.10">
    <property type="entry name" value="ACP-like"/>
    <property type="match status" value="1"/>
</dbReference>
<evidence type="ECO:0000259" key="4">
    <source>
        <dbReference type="PROSITE" id="PS50075"/>
    </source>
</evidence>
<dbReference type="RefSeq" id="WP_089861051.1">
    <property type="nucleotide sequence ID" value="NZ_FNDW01000013.1"/>
</dbReference>
<evidence type="ECO:0000313" key="5">
    <source>
        <dbReference type="EMBL" id="SDI78477.1"/>
    </source>
</evidence>